<organism evidence="9 10">
    <name type="scientific">Clostridium perfringens (strain ATCC 13124 / DSM 756 / JCM 1290 / NCIMB 6125 / NCTC 8237 / Type A)</name>
    <dbReference type="NCBI Taxonomy" id="195103"/>
    <lineage>
        <taxon>Bacteria</taxon>
        <taxon>Bacillati</taxon>
        <taxon>Bacillota</taxon>
        <taxon>Clostridia</taxon>
        <taxon>Eubacteriales</taxon>
        <taxon>Clostridiaceae</taxon>
        <taxon>Clostridium</taxon>
    </lineage>
</organism>
<dbReference type="InterPro" id="IPR041122">
    <property type="entry name" value="RecJ_OB"/>
</dbReference>
<dbReference type="Proteomes" id="UP000001823">
    <property type="component" value="Chromosome"/>
</dbReference>
<dbReference type="PANTHER" id="PTHR30255">
    <property type="entry name" value="SINGLE-STRANDED-DNA-SPECIFIC EXONUCLEASE RECJ"/>
    <property type="match status" value="1"/>
</dbReference>
<dbReference type="Pfam" id="PF17768">
    <property type="entry name" value="RecJ_OB"/>
    <property type="match status" value="1"/>
</dbReference>
<evidence type="ECO:0000259" key="7">
    <source>
        <dbReference type="Pfam" id="PF02272"/>
    </source>
</evidence>
<keyword evidence="3" id="KW-0540">Nuclease</keyword>
<keyword evidence="10" id="KW-1185">Reference proteome</keyword>
<dbReference type="InterPro" id="IPR038763">
    <property type="entry name" value="DHH_sf"/>
</dbReference>
<accession>A0A0H2YPE8</accession>
<dbReference type="GeneID" id="93001397"/>
<dbReference type="eggNOG" id="COG0608">
    <property type="taxonomic scope" value="Bacteria"/>
</dbReference>
<dbReference type="Pfam" id="PF02272">
    <property type="entry name" value="DHHA1"/>
    <property type="match status" value="1"/>
</dbReference>
<evidence type="ECO:0000256" key="4">
    <source>
        <dbReference type="ARBA" id="ARBA00022801"/>
    </source>
</evidence>
<dbReference type="InterPro" id="IPR003156">
    <property type="entry name" value="DHHA1_dom"/>
</dbReference>
<dbReference type="EMBL" id="CP000246">
    <property type="protein sequence ID" value="ABG82813.1"/>
    <property type="molecule type" value="Genomic_DNA"/>
</dbReference>
<dbReference type="GO" id="GO:0008409">
    <property type="term" value="F:5'-3' exonuclease activity"/>
    <property type="evidence" value="ECO:0007669"/>
    <property type="project" value="InterPro"/>
</dbReference>
<dbReference type="Pfam" id="PF01368">
    <property type="entry name" value="DHH"/>
    <property type="match status" value="1"/>
</dbReference>
<dbReference type="InterPro" id="IPR001667">
    <property type="entry name" value="DDH_dom"/>
</dbReference>
<name>A0A0H2YPE8_CLOP1</name>
<feature type="domain" description="DDH" evidence="6">
    <location>
        <begin position="79"/>
        <end position="238"/>
    </location>
</feature>
<evidence type="ECO:0000259" key="6">
    <source>
        <dbReference type="Pfam" id="PF01368"/>
    </source>
</evidence>
<protein>
    <recommendedName>
        <fullName evidence="2">Single-stranded-DNA-specific exonuclease RecJ</fullName>
    </recommendedName>
</protein>
<feature type="domain" description="RecJ OB" evidence="8">
    <location>
        <begin position="463"/>
        <end position="588"/>
    </location>
</feature>
<dbReference type="Gene3D" id="3.90.1640.30">
    <property type="match status" value="1"/>
</dbReference>
<dbReference type="Gene3D" id="3.10.310.30">
    <property type="match status" value="1"/>
</dbReference>
<keyword evidence="4 9" id="KW-0378">Hydrolase</keyword>
<dbReference type="PaxDb" id="195103-CPF_2322"/>
<evidence type="ECO:0000313" key="9">
    <source>
        <dbReference type="EMBL" id="ABG82813.1"/>
    </source>
</evidence>
<dbReference type="HOGENOM" id="CLU_009736_5_2_9"/>
<comment type="similarity">
    <text evidence="1">Belongs to the RecJ family.</text>
</comment>
<dbReference type="NCBIfam" id="TIGR00644">
    <property type="entry name" value="recJ"/>
    <property type="match status" value="1"/>
</dbReference>
<evidence type="ECO:0000256" key="3">
    <source>
        <dbReference type="ARBA" id="ARBA00022722"/>
    </source>
</evidence>
<evidence type="ECO:0000256" key="2">
    <source>
        <dbReference type="ARBA" id="ARBA00019841"/>
    </source>
</evidence>
<dbReference type="InterPro" id="IPR051673">
    <property type="entry name" value="SSDNA_exonuclease_RecJ"/>
</dbReference>
<evidence type="ECO:0000256" key="5">
    <source>
        <dbReference type="ARBA" id="ARBA00022839"/>
    </source>
</evidence>
<keyword evidence="5 9" id="KW-0269">Exonuclease</keyword>
<feature type="domain" description="DHHA1" evidence="7">
    <location>
        <begin position="356"/>
        <end position="448"/>
    </location>
</feature>
<dbReference type="InterPro" id="IPR004610">
    <property type="entry name" value="RecJ"/>
</dbReference>
<dbReference type="STRING" id="195103.CPF_2322"/>
<evidence type="ECO:0000259" key="8">
    <source>
        <dbReference type="Pfam" id="PF17768"/>
    </source>
</evidence>
<dbReference type="GO" id="GO:0006310">
    <property type="term" value="P:DNA recombination"/>
    <property type="evidence" value="ECO:0007669"/>
    <property type="project" value="InterPro"/>
</dbReference>
<sequence length="592" mass="67210">MREQWLLKQRKRDEIENLKEELNIDLLTSILLVNRNIKDEKDAREFLFGGIENLNNPYLMKDMEKGVKRVKEAIEKGDKITIYGDYDCDGVSSTSILYKGLKRCNANFNYHIPDREDEGYGMNSKRVKILKEEGTKVILTCDNGIAAFEEIDLAENLGMDVILTDHHDIPLVKDENGEINKEVPKAYAVINPKQEDCNYPFKSLCGAGIAFKFICALYKELGIPQKEALELLEICAIATVCDVVDLLGENRIIVKNGLEMLNNTKNKGLIALKKYTGLEGKEMAQYHLGFVIGPCINATGRLETADLSVELLLAEDDERADTLAKELFELNQRRQELTKDSVDMVIKQIEDNNMENDKVILVYNPYIHESIAGIVAGRIKEKYNVPTIIMTKGKDMPKGSARSIEEYNIFEELSKCKELISKFGGHPMAAGLSVEEKNIPILRNMLLENCKLTDYDIIPKVRIDVKLPLESLNYGLVDSLDKLEPFGKGNSSPLFGEKDVKVSRVWIMGKEQNVIKFRCKLRNSYKTIDAIAFGNKVEEFKEDFANKYGEEELLRVLDGGNCNFSVDLIYYPNINEFNGNKSIQANVKYFRL</sequence>
<reference evidence="9 10" key="1">
    <citation type="journal article" date="2006" name="Genome Res.">
        <title>Skewed genomic variability in strains of the toxigenic bacterial pathogen, Clostridium perfringens.</title>
        <authorList>
            <person name="Myers G.S."/>
            <person name="Rasko D.A."/>
            <person name="Cheung J.K."/>
            <person name="Ravel J."/>
            <person name="Seshadri R."/>
            <person name="Deboy R.T."/>
            <person name="Ren Q."/>
            <person name="Varga J."/>
            <person name="Awad M.M."/>
            <person name="Brinkac L.M."/>
            <person name="Daugherty S.C."/>
            <person name="Haft D.H."/>
            <person name="Dodson R.J."/>
            <person name="Madupu R."/>
            <person name="Nelson W.C."/>
            <person name="Rosovitz M.J."/>
            <person name="Sullivan S.A."/>
            <person name="Khouri H."/>
            <person name="Dimitrov G.I."/>
            <person name="Watkins K.L."/>
            <person name="Mulligan S."/>
            <person name="Benton J."/>
            <person name="Radune D."/>
            <person name="Fisher D.J."/>
            <person name="Atkins H.S."/>
            <person name="Hiscox T."/>
            <person name="Jost B.H."/>
            <person name="Billington S.J."/>
            <person name="Songer J.G."/>
            <person name="McClane B.A."/>
            <person name="Titball R.W."/>
            <person name="Rood J.I."/>
            <person name="Melville S.B."/>
            <person name="Paulsen I.T."/>
        </authorList>
    </citation>
    <scope>NUCLEOTIDE SEQUENCE [LARGE SCALE GENOMIC DNA]</scope>
    <source>
        <strain evidence="10">ATCC 13124 / DSM 756 / JCM 1290 / NCIMB 6125 / NCTC 8237 / S 107 / Type A</strain>
    </source>
</reference>
<dbReference type="GO" id="GO:0006281">
    <property type="term" value="P:DNA repair"/>
    <property type="evidence" value="ECO:0007669"/>
    <property type="project" value="InterPro"/>
</dbReference>
<proteinExistence type="inferred from homology"/>
<dbReference type="KEGG" id="cpf:CPF_2322"/>
<dbReference type="AlphaFoldDB" id="A0A0H2YPE8"/>
<gene>
    <name evidence="9" type="primary">recJ</name>
    <name evidence="9" type="ordered locus">CPF_2322</name>
</gene>
<dbReference type="SUPFAM" id="SSF64182">
    <property type="entry name" value="DHH phosphoesterases"/>
    <property type="match status" value="1"/>
</dbReference>
<dbReference type="RefSeq" id="WP_011591040.1">
    <property type="nucleotide sequence ID" value="NC_008261.1"/>
</dbReference>
<dbReference type="GO" id="GO:0003676">
    <property type="term" value="F:nucleic acid binding"/>
    <property type="evidence" value="ECO:0007669"/>
    <property type="project" value="InterPro"/>
</dbReference>
<evidence type="ECO:0000313" key="10">
    <source>
        <dbReference type="Proteomes" id="UP000001823"/>
    </source>
</evidence>
<evidence type="ECO:0000256" key="1">
    <source>
        <dbReference type="ARBA" id="ARBA00005915"/>
    </source>
</evidence>
<dbReference type="PANTHER" id="PTHR30255:SF2">
    <property type="entry name" value="SINGLE-STRANDED-DNA-SPECIFIC EXONUCLEASE RECJ"/>
    <property type="match status" value="1"/>
</dbReference>